<dbReference type="GO" id="GO:0006606">
    <property type="term" value="P:protein import into nucleus"/>
    <property type="evidence" value="ECO:0007669"/>
    <property type="project" value="InterPro"/>
</dbReference>
<feature type="region of interest" description="Disordered" evidence="6">
    <location>
        <begin position="332"/>
        <end position="351"/>
    </location>
</feature>
<dbReference type="PANTHER" id="PTHR10527">
    <property type="entry name" value="IMPORTIN BETA"/>
    <property type="match status" value="1"/>
</dbReference>
<dbReference type="PROSITE" id="PS50166">
    <property type="entry name" value="IMPORTIN_B_NT"/>
    <property type="match status" value="1"/>
</dbReference>
<comment type="subcellular location">
    <subcellularLocation>
        <location evidence="1">Cytoplasm</location>
    </subcellularLocation>
</comment>
<dbReference type="SMART" id="SM00913">
    <property type="entry name" value="IBN_N"/>
    <property type="match status" value="1"/>
</dbReference>
<dbReference type="SUPFAM" id="SSF48371">
    <property type="entry name" value="ARM repeat"/>
    <property type="match status" value="1"/>
</dbReference>
<evidence type="ECO:0000256" key="5">
    <source>
        <dbReference type="ARBA" id="ARBA00022927"/>
    </source>
</evidence>
<evidence type="ECO:0000256" key="6">
    <source>
        <dbReference type="SAM" id="MobiDB-lite"/>
    </source>
</evidence>
<dbReference type="Pfam" id="PF03810">
    <property type="entry name" value="IBN_N"/>
    <property type="match status" value="1"/>
</dbReference>
<dbReference type="Pfam" id="PF13513">
    <property type="entry name" value="HEAT_EZ"/>
    <property type="match status" value="1"/>
</dbReference>
<gene>
    <name evidence="8" type="ORF">Cvel_27179</name>
</gene>
<keyword evidence="5" id="KW-0653">Protein transport</keyword>
<dbReference type="Gene3D" id="1.25.10.10">
    <property type="entry name" value="Leucine-rich Repeat Variant"/>
    <property type="match status" value="1"/>
</dbReference>
<dbReference type="InterPro" id="IPR040122">
    <property type="entry name" value="Importin_beta"/>
</dbReference>
<dbReference type="Pfam" id="PF25574">
    <property type="entry name" value="TPR_IMB1"/>
    <property type="match status" value="1"/>
</dbReference>
<name>A0A0G4HGA9_9ALVE</name>
<dbReference type="InterPro" id="IPR058584">
    <property type="entry name" value="IMB1_TNPO1-like_TPR"/>
</dbReference>
<dbReference type="PhylomeDB" id="A0A0G4HGA9"/>
<dbReference type="GO" id="GO:0005737">
    <property type="term" value="C:cytoplasm"/>
    <property type="evidence" value="ECO:0007669"/>
    <property type="project" value="UniProtKB-SubCell"/>
</dbReference>
<organism evidence="8">
    <name type="scientific">Chromera velia CCMP2878</name>
    <dbReference type="NCBI Taxonomy" id="1169474"/>
    <lineage>
        <taxon>Eukaryota</taxon>
        <taxon>Sar</taxon>
        <taxon>Alveolata</taxon>
        <taxon>Colpodellida</taxon>
        <taxon>Chromeraceae</taxon>
        <taxon>Chromera</taxon>
    </lineage>
</organism>
<dbReference type="InterPro" id="IPR016024">
    <property type="entry name" value="ARM-type_fold"/>
</dbReference>
<evidence type="ECO:0000313" key="8">
    <source>
        <dbReference type="EMBL" id="CEM42974.1"/>
    </source>
</evidence>
<proteinExistence type="predicted"/>
<dbReference type="AlphaFoldDB" id="A0A0G4HGA9"/>
<accession>A0A0G4HGA9</accession>
<dbReference type="InterPro" id="IPR011989">
    <property type="entry name" value="ARM-like"/>
</dbReference>
<evidence type="ECO:0000256" key="2">
    <source>
        <dbReference type="ARBA" id="ARBA00022448"/>
    </source>
</evidence>
<protein>
    <recommendedName>
        <fullName evidence="7">Importin N-terminal domain-containing protein</fullName>
    </recommendedName>
</protein>
<evidence type="ECO:0000259" key="7">
    <source>
        <dbReference type="PROSITE" id="PS50166"/>
    </source>
</evidence>
<evidence type="ECO:0000256" key="1">
    <source>
        <dbReference type="ARBA" id="ARBA00004496"/>
    </source>
</evidence>
<evidence type="ECO:0000256" key="4">
    <source>
        <dbReference type="ARBA" id="ARBA00022737"/>
    </source>
</evidence>
<dbReference type="GO" id="GO:0031267">
    <property type="term" value="F:small GTPase binding"/>
    <property type="evidence" value="ECO:0007669"/>
    <property type="project" value="InterPro"/>
</dbReference>
<dbReference type="EMBL" id="CDMZ01002580">
    <property type="protein sequence ID" value="CEM42974.1"/>
    <property type="molecule type" value="Genomic_DNA"/>
</dbReference>
<keyword evidence="3" id="KW-0963">Cytoplasm</keyword>
<reference evidence="8" key="1">
    <citation type="submission" date="2014-11" db="EMBL/GenBank/DDBJ databases">
        <authorList>
            <person name="Otto D Thomas"/>
            <person name="Naeem Raeece"/>
        </authorList>
    </citation>
    <scope>NUCLEOTIDE SEQUENCE</scope>
</reference>
<sequence>MATPSLQQILQAALQPDASIQKQAEEQLAAAEAANPAQFFHALATELADESKPSPTRQLAGLQLKNALWAKERVKDLEKKKRWVDMQEDMKVYIREKLLETLKSPADDASRAACQAIAKIGGIEVPVKAWGNLLQSLLGFVTGGDVKQKNAALIALSYLAEELSMVVDENGEESVPDEVCNQTLTAVVQGMRDQELQIKFSATRALYHALVLASRAFQKQNERDFVVSVLVQNFEQNPLPPTIDPCAQQVPPPLDPALEADLKLKVACLECLVQITSRHYQHLMPYMQKFGEITWNTIKTNRDAIAIPALEFWSSLAEEEMYLLDEQAALEEEKKMAQESGGPPPNSSAPMCQEFTRQALPFLLPILLDTLDKQNEAEEEEGEWTLAMAGGMCLALVAQTVGDAVVKPVLEYVNLNFGHENWRKREAALLAYGSIMEGPSEEVLGPLVDQSFSYVLATLGDSHVAVKDTCAWTIGRIAQHHTGILNKMLAAAAQAQVAASSGAQPSTDPVTVQGQGLVRALLEGLKEEPRVAANICWIIDTLAINNAFDKGPEPLPTTPLDPFFTNICERLMEAASRYDAEERNLRAAAYSALSTVISKSGTSSIQYMDRLGVALLERLERTFQFPNQRATEISDLQGNLCGCLQMLTLRLGERVLPLSERLFQCYLNVFRHYQQCTAQQKSLHEEALLAVSALATALGEQFDRFGQHFNPQLLVGLANFEESAVCKICCDVVGDLCRALGSKMTPFIEPLVTQLYNNLQNPAVDRRIKPNMMICFGDIALAAGENFEKYLQAVDYILQEAAQTRVEHGPADNEEWVEYIHQLRVGVLQAYSGIVHGLKEAKKLTALKTKVNSILDLVSRTTEEPPNEVVLEAALNVVGDLVQAYKEELAVHVVRAPFLEKLVQDGLRADDPTVQKAAKWIKETVIRYAPKSQ</sequence>
<keyword evidence="2" id="KW-0813">Transport</keyword>
<evidence type="ECO:0000256" key="3">
    <source>
        <dbReference type="ARBA" id="ARBA00022490"/>
    </source>
</evidence>
<dbReference type="VEuPathDB" id="CryptoDB:Cvel_27179"/>
<feature type="domain" description="Importin N-terminal" evidence="7">
    <location>
        <begin position="24"/>
        <end position="104"/>
    </location>
</feature>
<dbReference type="InterPro" id="IPR001494">
    <property type="entry name" value="Importin-beta_N"/>
</dbReference>
<keyword evidence="4" id="KW-0677">Repeat</keyword>